<sequence length="415" mass="44605">MTKALIIGGGIAGPVAALALRRAGIDSVVHEAYERDAVGVGSFLTLSVNGMDALRAIGLDELVAGLGHPTPRMAMFNHQGRRLGEFGTSGTRTRGRGSTTVRRSDLYRALRDEAARQGVPIVHGARLVAAEPTGAAVRARFADGRSAEGDLLIGADGLRSRTREIIDPAAPTPRYVPLLNASGFTRGLGLPGEPGVMNMIFGRRCFFCWIPVADGEIWWFANPPQPAELTPDQLAAIGPEESRARLRALFADDAGPALRVVEATDRIQYGWPTYDLPSLPVWHRDRMIVIGDAAHTAAPSSGQGAAMAFEDAVTLARCLRDLPDVPAAFTAYERLRRERVERVVAQGRRNSGTKAAGPVARLLRDFALPLYARRMAKTGGASLAWLYDHHVEWDVPVAAAVTAPRAPGRTRPAPR</sequence>
<reference evidence="4 5" key="1">
    <citation type="submission" date="2016-06" db="EMBL/GenBank/DDBJ databases">
        <authorList>
            <person name="Kjaerup R.B."/>
            <person name="Dalgaard T.S."/>
            <person name="Juul-Madsen H.R."/>
        </authorList>
    </citation>
    <scope>NUCLEOTIDE SEQUENCE [LARGE SCALE GENOMIC DNA]</scope>
    <source>
        <strain evidence="4 5">DSM 43821</strain>
    </source>
</reference>
<dbReference type="EMBL" id="LT607410">
    <property type="protein sequence ID" value="SCE91929.1"/>
    <property type="molecule type" value="Genomic_DNA"/>
</dbReference>
<dbReference type="InterPro" id="IPR002938">
    <property type="entry name" value="FAD-bd"/>
</dbReference>
<dbReference type="Proteomes" id="UP000198228">
    <property type="component" value="Chromosome I"/>
</dbReference>
<keyword evidence="1" id="KW-0560">Oxidoreductase</keyword>
<dbReference type="PRINTS" id="PR00420">
    <property type="entry name" value="RNGMNOXGNASE"/>
</dbReference>
<dbReference type="RefSeq" id="WP_088960532.1">
    <property type="nucleotide sequence ID" value="NZ_LT607410.1"/>
</dbReference>
<gene>
    <name evidence="4" type="ORF">GA0074696_1654</name>
</gene>
<evidence type="ECO:0000313" key="4">
    <source>
        <dbReference type="EMBL" id="SCE91929.1"/>
    </source>
</evidence>
<dbReference type="InterPro" id="IPR050493">
    <property type="entry name" value="FAD-dep_Monooxygenase_BioMet"/>
</dbReference>
<dbReference type="GO" id="GO:0004497">
    <property type="term" value="F:monooxygenase activity"/>
    <property type="evidence" value="ECO:0007669"/>
    <property type="project" value="UniProtKB-KW"/>
</dbReference>
<accession>A0A1C4W752</accession>
<name>A0A1C4W752_9ACTN</name>
<dbReference type="AlphaFoldDB" id="A0A1C4W752"/>
<organism evidence="4 5">
    <name type="scientific">Micromonospora purpureochromogenes</name>
    <dbReference type="NCBI Taxonomy" id="47872"/>
    <lineage>
        <taxon>Bacteria</taxon>
        <taxon>Bacillati</taxon>
        <taxon>Actinomycetota</taxon>
        <taxon>Actinomycetes</taxon>
        <taxon>Micromonosporales</taxon>
        <taxon>Micromonosporaceae</taxon>
        <taxon>Micromonospora</taxon>
    </lineage>
</organism>
<evidence type="ECO:0000256" key="2">
    <source>
        <dbReference type="ARBA" id="ARBA00023033"/>
    </source>
</evidence>
<evidence type="ECO:0000313" key="5">
    <source>
        <dbReference type="Proteomes" id="UP000198228"/>
    </source>
</evidence>
<dbReference type="InterPro" id="IPR036188">
    <property type="entry name" value="FAD/NAD-bd_sf"/>
</dbReference>
<dbReference type="Pfam" id="PF01494">
    <property type="entry name" value="FAD_binding_3"/>
    <property type="match status" value="1"/>
</dbReference>
<dbReference type="SUPFAM" id="SSF51905">
    <property type="entry name" value="FAD/NAD(P)-binding domain"/>
    <property type="match status" value="1"/>
</dbReference>
<keyword evidence="2" id="KW-0503">Monooxygenase</keyword>
<dbReference type="PANTHER" id="PTHR13789:SF309">
    <property type="entry name" value="PUTATIVE (AFU_ORTHOLOGUE AFUA_6G14510)-RELATED"/>
    <property type="match status" value="1"/>
</dbReference>
<dbReference type="Gene3D" id="3.50.50.60">
    <property type="entry name" value="FAD/NAD(P)-binding domain"/>
    <property type="match status" value="1"/>
</dbReference>
<dbReference type="GO" id="GO:0071949">
    <property type="term" value="F:FAD binding"/>
    <property type="evidence" value="ECO:0007669"/>
    <property type="project" value="InterPro"/>
</dbReference>
<evidence type="ECO:0000256" key="1">
    <source>
        <dbReference type="ARBA" id="ARBA00023002"/>
    </source>
</evidence>
<protein>
    <submittedName>
        <fullName evidence="4">2-polyprenyl-6-methoxyphenol hydroxylase</fullName>
    </submittedName>
</protein>
<feature type="domain" description="FAD-binding" evidence="3">
    <location>
        <begin position="2"/>
        <end position="345"/>
    </location>
</feature>
<evidence type="ECO:0000259" key="3">
    <source>
        <dbReference type="Pfam" id="PF01494"/>
    </source>
</evidence>
<proteinExistence type="predicted"/>
<dbReference type="PANTHER" id="PTHR13789">
    <property type="entry name" value="MONOOXYGENASE"/>
    <property type="match status" value="1"/>
</dbReference>